<dbReference type="GO" id="GO:0000272">
    <property type="term" value="P:polysaccharide catabolic process"/>
    <property type="evidence" value="ECO:0007669"/>
    <property type="project" value="UniProtKB-KW"/>
</dbReference>
<evidence type="ECO:0000313" key="12">
    <source>
        <dbReference type="Proteomes" id="UP000245535"/>
    </source>
</evidence>
<reference evidence="11 12" key="1">
    <citation type="submission" date="2018-03" db="EMBL/GenBank/DDBJ databases">
        <title>Genomic Encyclopedia of Archaeal and Bacterial Type Strains, Phase II (KMG-II): from individual species to whole genera.</title>
        <authorList>
            <person name="Goeker M."/>
        </authorList>
    </citation>
    <scope>NUCLEOTIDE SEQUENCE [LARGE SCALE GENOMIC DNA]</scope>
    <source>
        <strain evidence="11 12">DSM 28229</strain>
    </source>
</reference>
<dbReference type="RefSeq" id="WP_109622807.1">
    <property type="nucleotide sequence ID" value="NZ_QGDO01000010.1"/>
</dbReference>
<feature type="chain" id="PRO_5016402937" evidence="10">
    <location>
        <begin position="19"/>
        <end position="460"/>
    </location>
</feature>
<evidence type="ECO:0000256" key="6">
    <source>
        <dbReference type="ARBA" id="ARBA00023295"/>
    </source>
</evidence>
<evidence type="ECO:0000256" key="2">
    <source>
        <dbReference type="ARBA" id="ARBA00022737"/>
    </source>
</evidence>
<dbReference type="GO" id="GO:0004650">
    <property type="term" value="F:polygalacturonase activity"/>
    <property type="evidence" value="ECO:0007669"/>
    <property type="project" value="InterPro"/>
</dbReference>
<dbReference type="Proteomes" id="UP000245535">
    <property type="component" value="Unassembled WGS sequence"/>
</dbReference>
<dbReference type="SUPFAM" id="SSF101596">
    <property type="entry name" value="Dextranase, N-terminal domain"/>
    <property type="match status" value="1"/>
</dbReference>
<dbReference type="Pfam" id="PF00295">
    <property type="entry name" value="Glyco_hydro_28"/>
    <property type="match status" value="1"/>
</dbReference>
<comment type="function">
    <text evidence="8">Pectinolytic enzyme involved in the degradation of xylogalacturonan (xga), a galacturonan backbone heavily substituted with xylose, and which is one important component of the hairy regions of pectin. Activity requires a galacturonic acid backbone substituted with xylose.</text>
</comment>
<dbReference type="PANTHER" id="PTHR31736:SF9">
    <property type="entry name" value="ENDO-XYLOGALACTURONAN HYDROLASE A-RELATED"/>
    <property type="match status" value="1"/>
</dbReference>
<evidence type="ECO:0000256" key="8">
    <source>
        <dbReference type="ARBA" id="ARBA00037278"/>
    </source>
</evidence>
<evidence type="ECO:0000256" key="5">
    <source>
        <dbReference type="ARBA" id="ARBA00023277"/>
    </source>
</evidence>
<dbReference type="InterPro" id="IPR011050">
    <property type="entry name" value="Pectin_lyase_fold/virulence"/>
</dbReference>
<dbReference type="Gene3D" id="2.160.20.10">
    <property type="entry name" value="Single-stranded right-handed beta-helix, Pectin lyase-like"/>
    <property type="match status" value="1"/>
</dbReference>
<accession>A0A315ZLH4</accession>
<keyword evidence="2" id="KW-0677">Repeat</keyword>
<evidence type="ECO:0000313" key="11">
    <source>
        <dbReference type="EMBL" id="PWJ35024.1"/>
    </source>
</evidence>
<comment type="caution">
    <text evidence="11">The sequence shown here is derived from an EMBL/GenBank/DDBJ whole genome shotgun (WGS) entry which is preliminary data.</text>
</comment>
<dbReference type="InterPro" id="IPR035953">
    <property type="entry name" value="Dextranase_N-ter"/>
</dbReference>
<evidence type="ECO:0000256" key="9">
    <source>
        <dbReference type="RuleBase" id="RU361169"/>
    </source>
</evidence>
<dbReference type="SUPFAM" id="SSF51126">
    <property type="entry name" value="Pectin lyase-like"/>
    <property type="match status" value="1"/>
</dbReference>
<dbReference type="OrthoDB" id="9795222at2"/>
<dbReference type="InterPro" id="IPR000743">
    <property type="entry name" value="Glyco_hydro_28"/>
</dbReference>
<dbReference type="InterPro" id="IPR012334">
    <property type="entry name" value="Pectin_lyas_fold"/>
</dbReference>
<evidence type="ECO:0000256" key="7">
    <source>
        <dbReference type="ARBA" id="ARBA00023326"/>
    </source>
</evidence>
<keyword evidence="12" id="KW-1185">Reference proteome</keyword>
<evidence type="ECO:0000256" key="3">
    <source>
        <dbReference type="ARBA" id="ARBA00022801"/>
    </source>
</evidence>
<keyword evidence="10" id="KW-0732">Signal</keyword>
<comment type="similarity">
    <text evidence="1 9">Belongs to the glycosyl hydrolase 28 family.</text>
</comment>
<dbReference type="AlphaFoldDB" id="A0A315ZLH4"/>
<keyword evidence="4" id="KW-0325">Glycoprotein</keyword>
<gene>
    <name evidence="11" type="ORF">BC781_11065</name>
</gene>
<organism evidence="11 12">
    <name type="scientific">Sediminitomix flava</name>
    <dbReference type="NCBI Taxonomy" id="379075"/>
    <lineage>
        <taxon>Bacteria</taxon>
        <taxon>Pseudomonadati</taxon>
        <taxon>Bacteroidota</taxon>
        <taxon>Cytophagia</taxon>
        <taxon>Cytophagales</taxon>
        <taxon>Flammeovirgaceae</taxon>
        <taxon>Sediminitomix</taxon>
    </lineage>
</organism>
<evidence type="ECO:0000256" key="1">
    <source>
        <dbReference type="ARBA" id="ARBA00008834"/>
    </source>
</evidence>
<keyword evidence="7" id="KW-0624">Polysaccharide degradation</keyword>
<sequence>MKKVLLILLYLGVFSASAQLVSYPVAEHINSENKFAFPSPHYKVSLIQGDHIIEDFVYCMNSMHTTNNSKTTSWVNFSFEGKVTVRVKHLRKEIDFAQILPASKGIETKIIDQNTIEFELEHTGHYSVEFEDDLLIEHPLLIFANPLEKDIPSPEDENVIYFGKGLHEIGDEYVIPKGKTVYLEGGAYVKGQFVSEGSHEVTIRGRGIMSGEDYAPRTHHHMIELKNANKIEIEGITMIHSPRFMVVLRGKDHYIHNVKMMGWWFSTDGISAGQNTLIEDCFFKVNDDAVKLYQSSTTVRRCTIWQLENGAPFMISWNGSKDFGNCKVSDIDIIRVEHHWDNENLAVICAIHGGKANISDFEFDNIRIDNSKWRIFHLVTRPNRWGKWNPEKGSLSNFTFKNFYYHGKPQIENLIMGHDRFHPIRNIQFENIVIDGQQLKHLDRKHFIIHPEFTCNITLK</sequence>
<keyword evidence="3 9" id="KW-0378">Hydrolase</keyword>
<evidence type="ECO:0000256" key="4">
    <source>
        <dbReference type="ARBA" id="ARBA00023180"/>
    </source>
</evidence>
<name>A0A315ZLH4_SEDFL</name>
<proteinExistence type="inferred from homology"/>
<keyword evidence="5" id="KW-0119">Carbohydrate metabolism</keyword>
<dbReference type="EMBL" id="QGDO01000010">
    <property type="protein sequence ID" value="PWJ35024.1"/>
    <property type="molecule type" value="Genomic_DNA"/>
</dbReference>
<keyword evidence="6 9" id="KW-0326">Glycosidase</keyword>
<feature type="signal peptide" evidence="10">
    <location>
        <begin position="1"/>
        <end position="18"/>
    </location>
</feature>
<protein>
    <submittedName>
        <fullName evidence="11">Glycosyl hydrolase family 49</fullName>
    </submittedName>
</protein>
<evidence type="ECO:0000256" key="10">
    <source>
        <dbReference type="SAM" id="SignalP"/>
    </source>
</evidence>
<dbReference type="PANTHER" id="PTHR31736">
    <property type="match status" value="1"/>
</dbReference>